<reference evidence="4" key="1">
    <citation type="journal article" date="2018" name="Gigascience">
        <title>Genome assembly of the Pink Ipe (Handroanthus impetiginosus, Bignoniaceae), a highly valued, ecologically keystone Neotropical timber forest tree.</title>
        <authorList>
            <person name="Silva-Junior O.B."/>
            <person name="Grattapaglia D."/>
            <person name="Novaes E."/>
            <person name="Collevatti R.G."/>
        </authorList>
    </citation>
    <scope>NUCLEOTIDE SEQUENCE [LARGE SCALE GENOMIC DNA]</scope>
    <source>
        <strain evidence="4">cv. UFG-1</strain>
    </source>
</reference>
<accession>A0A2G9GY01</accession>
<evidence type="ECO:0000256" key="2">
    <source>
        <dbReference type="SAM" id="MobiDB-lite"/>
    </source>
</evidence>
<dbReference type="InterPro" id="IPR015942">
    <property type="entry name" value="Asp/Glu/hydantoin_racemase"/>
</dbReference>
<comment type="caution">
    <text evidence="3">The sequence shown here is derived from an EMBL/GenBank/DDBJ whole genome shotgun (WGS) entry which is preliminary data.</text>
</comment>
<dbReference type="InterPro" id="IPR001920">
    <property type="entry name" value="Asp/Glu_race"/>
</dbReference>
<dbReference type="STRING" id="429701.A0A2G9GY01"/>
<dbReference type="Pfam" id="PF01177">
    <property type="entry name" value="Asp_Glu_race"/>
    <property type="match status" value="1"/>
</dbReference>
<dbReference type="EC" id="5.1.1.13" evidence="3"/>
<organism evidence="3 4">
    <name type="scientific">Handroanthus impetiginosus</name>
    <dbReference type="NCBI Taxonomy" id="429701"/>
    <lineage>
        <taxon>Eukaryota</taxon>
        <taxon>Viridiplantae</taxon>
        <taxon>Streptophyta</taxon>
        <taxon>Embryophyta</taxon>
        <taxon>Tracheophyta</taxon>
        <taxon>Spermatophyta</taxon>
        <taxon>Magnoliopsida</taxon>
        <taxon>eudicotyledons</taxon>
        <taxon>Gunneridae</taxon>
        <taxon>Pentapetalae</taxon>
        <taxon>asterids</taxon>
        <taxon>lamiids</taxon>
        <taxon>Lamiales</taxon>
        <taxon>Bignoniaceae</taxon>
        <taxon>Crescentiina</taxon>
        <taxon>Tabebuia alliance</taxon>
        <taxon>Handroanthus</taxon>
    </lineage>
</organism>
<dbReference type="Proteomes" id="UP000231279">
    <property type="component" value="Unassembled WGS sequence"/>
</dbReference>
<evidence type="ECO:0000313" key="4">
    <source>
        <dbReference type="Proteomes" id="UP000231279"/>
    </source>
</evidence>
<dbReference type="AlphaFoldDB" id="A0A2G9GY01"/>
<sequence>MSICFQSFNYWPRVNCCLGRDTSKQQNNNAVLKLSESLIPHAEESRSPRISISSKPSRDRNFSNPMMDQPNGVGIIGGFLVDSTLNFAEILVNLKMEDQESGLPFVLCSDPLVNNKLLSIDERSIVENLRCKRVFLEHSGVCCIVMPCHLSHCWYDEIKEGCSVPVLHMGECVVKELKEEKLRPIEAGSGVRIGVLSTYVALVERMYREKLENEGFEVVMLDKATMEHTIIPALEALSRNDLEGAQNLFRIALQVLLVRAVNKIIVASDELRELLPPDDPLWRKCTNPMDALARASVEYARSTGRGK</sequence>
<dbReference type="EMBL" id="NKXS01003315">
    <property type="protein sequence ID" value="PIN10132.1"/>
    <property type="molecule type" value="Genomic_DNA"/>
</dbReference>
<evidence type="ECO:0000256" key="1">
    <source>
        <dbReference type="ARBA" id="ARBA00023235"/>
    </source>
</evidence>
<name>A0A2G9GY01_9LAMI</name>
<dbReference type="OrthoDB" id="187836at2759"/>
<dbReference type="Gene3D" id="3.40.50.1860">
    <property type="match status" value="2"/>
</dbReference>
<dbReference type="SUPFAM" id="SSF53681">
    <property type="entry name" value="Aspartate/glutamate racemase"/>
    <property type="match status" value="2"/>
</dbReference>
<keyword evidence="4" id="KW-1185">Reference proteome</keyword>
<dbReference type="PANTHER" id="PTHR21198">
    <property type="entry name" value="GLUTAMATE RACEMASE"/>
    <property type="match status" value="1"/>
</dbReference>
<evidence type="ECO:0000313" key="3">
    <source>
        <dbReference type="EMBL" id="PIN10132.1"/>
    </source>
</evidence>
<gene>
    <name evidence="3" type="ORF">CDL12_17275</name>
</gene>
<keyword evidence="1 3" id="KW-0413">Isomerase</keyword>
<protein>
    <submittedName>
        <fullName evidence="3">Aspartate racemase</fullName>
        <ecNumber evidence="3">5.1.1.13</ecNumber>
    </submittedName>
</protein>
<feature type="region of interest" description="Disordered" evidence="2">
    <location>
        <begin position="43"/>
        <end position="64"/>
    </location>
</feature>
<dbReference type="GO" id="GO:0047689">
    <property type="term" value="F:aspartate racemase activity"/>
    <property type="evidence" value="ECO:0007669"/>
    <property type="project" value="UniProtKB-EC"/>
</dbReference>
<proteinExistence type="predicted"/>
<dbReference type="PANTHER" id="PTHR21198:SF7">
    <property type="entry name" value="ASPARTATE-GLUTAMATE RACEMASE FAMILY"/>
    <property type="match status" value="1"/>
</dbReference>